<gene>
    <name evidence="1" type="ORF">DF947_17790</name>
</gene>
<proteinExistence type="predicted"/>
<protein>
    <submittedName>
        <fullName evidence="1">Uncharacterized protein</fullName>
    </submittedName>
</protein>
<organism evidence="1 2">
    <name type="scientific">Pedobacter paludis</name>
    <dbReference type="NCBI Taxonomy" id="2203212"/>
    <lineage>
        <taxon>Bacteria</taxon>
        <taxon>Pseudomonadati</taxon>
        <taxon>Bacteroidota</taxon>
        <taxon>Sphingobacteriia</taxon>
        <taxon>Sphingobacteriales</taxon>
        <taxon>Sphingobacteriaceae</taxon>
        <taxon>Pedobacter</taxon>
    </lineage>
</organism>
<reference evidence="2" key="1">
    <citation type="submission" date="2018-05" db="EMBL/GenBank/DDBJ databases">
        <title>Pedobacter paludis sp. nov., isolated from wetland soil.</title>
        <authorList>
            <person name="Zhang Y."/>
        </authorList>
    </citation>
    <scope>NUCLEOTIDE SEQUENCE [LARGE SCALE GENOMIC DNA]</scope>
    <source>
        <strain evidence="2">R-8</strain>
    </source>
</reference>
<dbReference type="AlphaFoldDB" id="A0A317EV00"/>
<evidence type="ECO:0000313" key="2">
    <source>
        <dbReference type="Proteomes" id="UP000245391"/>
    </source>
</evidence>
<keyword evidence="2" id="KW-1185">Reference proteome</keyword>
<evidence type="ECO:0000313" key="1">
    <source>
        <dbReference type="EMBL" id="PWS30285.1"/>
    </source>
</evidence>
<dbReference type="EMBL" id="QGNY01000007">
    <property type="protein sequence ID" value="PWS30285.1"/>
    <property type="molecule type" value="Genomic_DNA"/>
</dbReference>
<comment type="caution">
    <text evidence="1">The sequence shown here is derived from an EMBL/GenBank/DDBJ whole genome shotgun (WGS) entry which is preliminary data.</text>
</comment>
<dbReference type="Proteomes" id="UP000245391">
    <property type="component" value="Unassembled WGS sequence"/>
</dbReference>
<name>A0A317EV00_9SPHI</name>
<sequence length="108" mass="12314">MVFNYDLNGGSYEILDVNDLKVSFNLVQFPGAKLTIHTEQGGDRALLVAIGISYVYEGMRKEDRRYFACQISNCWHLRDGVEVEFQAPERKDIPEIELGDRGLSWEVG</sequence>
<accession>A0A317EV00</accession>